<protein>
    <submittedName>
        <fullName evidence="2">Uncharacterized protein</fullName>
    </submittedName>
</protein>
<feature type="compositionally biased region" description="Low complexity" evidence="1">
    <location>
        <begin position="85"/>
        <end position="105"/>
    </location>
</feature>
<feature type="compositionally biased region" description="Basic and acidic residues" evidence="1">
    <location>
        <begin position="121"/>
        <end position="131"/>
    </location>
</feature>
<reference evidence="3" key="1">
    <citation type="submission" date="2024-07" db="EMBL/GenBank/DDBJ databases">
        <title>Two chromosome-level genome assemblies of Korean endemic species Abeliophyllum distichum and Forsythia ovata (Oleaceae).</title>
        <authorList>
            <person name="Jang H."/>
        </authorList>
    </citation>
    <scope>NUCLEOTIDE SEQUENCE [LARGE SCALE GENOMIC DNA]</scope>
</reference>
<sequence>MELFGLADLSSTIMGIGSSLDKSEHGRARNKKGRAQIDKLALVFNGGRGVEVDSNNSSESLSNSDPDFCGVDQLKPSKLSPSMASGSDLSSPVSISSSSSGSSFSVTGCADSSSPIPEFPMRSREKFGGQE</sequence>
<evidence type="ECO:0000313" key="3">
    <source>
        <dbReference type="Proteomes" id="UP001604277"/>
    </source>
</evidence>
<gene>
    <name evidence="2" type="ORF">Fot_28156</name>
</gene>
<organism evidence="2 3">
    <name type="scientific">Forsythia ovata</name>
    <dbReference type="NCBI Taxonomy" id="205694"/>
    <lineage>
        <taxon>Eukaryota</taxon>
        <taxon>Viridiplantae</taxon>
        <taxon>Streptophyta</taxon>
        <taxon>Embryophyta</taxon>
        <taxon>Tracheophyta</taxon>
        <taxon>Spermatophyta</taxon>
        <taxon>Magnoliopsida</taxon>
        <taxon>eudicotyledons</taxon>
        <taxon>Gunneridae</taxon>
        <taxon>Pentapetalae</taxon>
        <taxon>asterids</taxon>
        <taxon>lamiids</taxon>
        <taxon>Lamiales</taxon>
        <taxon>Oleaceae</taxon>
        <taxon>Forsythieae</taxon>
        <taxon>Forsythia</taxon>
    </lineage>
</organism>
<feature type="region of interest" description="Disordered" evidence="1">
    <location>
        <begin position="48"/>
        <end position="131"/>
    </location>
</feature>
<name>A0ABD1TN71_9LAMI</name>
<dbReference type="AlphaFoldDB" id="A0ABD1TN71"/>
<evidence type="ECO:0000313" key="2">
    <source>
        <dbReference type="EMBL" id="KAL2514185.1"/>
    </source>
</evidence>
<proteinExistence type="predicted"/>
<comment type="caution">
    <text evidence="2">The sequence shown here is derived from an EMBL/GenBank/DDBJ whole genome shotgun (WGS) entry which is preliminary data.</text>
</comment>
<evidence type="ECO:0000256" key="1">
    <source>
        <dbReference type="SAM" id="MobiDB-lite"/>
    </source>
</evidence>
<keyword evidence="3" id="KW-1185">Reference proteome</keyword>
<dbReference type="Proteomes" id="UP001604277">
    <property type="component" value="Unassembled WGS sequence"/>
</dbReference>
<accession>A0ABD1TN71</accession>
<feature type="compositionally biased region" description="Low complexity" evidence="1">
    <location>
        <begin position="54"/>
        <end position="64"/>
    </location>
</feature>
<dbReference type="EMBL" id="JBFOLJ010000008">
    <property type="protein sequence ID" value="KAL2514185.1"/>
    <property type="molecule type" value="Genomic_DNA"/>
</dbReference>